<evidence type="ECO:0000313" key="12">
    <source>
        <dbReference type="EMBL" id="GCE10173.1"/>
    </source>
</evidence>
<feature type="domain" description="CAAX prenyl protease 1 N-terminal" evidence="11">
    <location>
        <begin position="3"/>
        <end position="174"/>
    </location>
</feature>
<dbReference type="GO" id="GO:0071586">
    <property type="term" value="P:CAAX-box protein processing"/>
    <property type="evidence" value="ECO:0007669"/>
    <property type="project" value="InterPro"/>
</dbReference>
<evidence type="ECO:0000256" key="8">
    <source>
        <dbReference type="RuleBase" id="RU003983"/>
    </source>
</evidence>
<protein>
    <recommendedName>
        <fullName evidence="14">Peptidase</fullName>
    </recommendedName>
</protein>
<evidence type="ECO:0000256" key="1">
    <source>
        <dbReference type="ARBA" id="ARBA00022670"/>
    </source>
</evidence>
<feature type="binding site" evidence="7">
    <location>
        <position position="251"/>
    </location>
    <ligand>
        <name>Zn(2+)</name>
        <dbReference type="ChEBI" id="CHEBI:29105"/>
        <note>catalytic</note>
    </ligand>
</feature>
<dbReference type="CDD" id="cd07343">
    <property type="entry name" value="M48A_Zmpste24p_like"/>
    <property type="match status" value="1"/>
</dbReference>
<feature type="domain" description="Peptidase M48" evidence="10">
    <location>
        <begin position="178"/>
        <end position="381"/>
    </location>
</feature>
<dbReference type="GO" id="GO:0046872">
    <property type="term" value="F:metal ion binding"/>
    <property type="evidence" value="ECO:0007669"/>
    <property type="project" value="UniProtKB-KW"/>
</dbReference>
<keyword evidence="3 8" id="KW-0378">Hydrolase</keyword>
<feature type="transmembrane region" description="Helical" evidence="9">
    <location>
        <begin position="146"/>
        <end position="173"/>
    </location>
</feature>
<evidence type="ECO:0000259" key="10">
    <source>
        <dbReference type="Pfam" id="PF01435"/>
    </source>
</evidence>
<dbReference type="InterPro" id="IPR027057">
    <property type="entry name" value="CAXX_Prtase_1"/>
</dbReference>
<evidence type="ECO:0000259" key="11">
    <source>
        <dbReference type="Pfam" id="PF16491"/>
    </source>
</evidence>
<keyword evidence="4 7" id="KW-0862">Zinc</keyword>
<feature type="transmembrane region" description="Helical" evidence="9">
    <location>
        <begin position="265"/>
        <end position="283"/>
    </location>
</feature>
<feature type="transmembrane region" description="Helical" evidence="9">
    <location>
        <begin position="289"/>
        <end position="313"/>
    </location>
</feature>
<dbReference type="InterPro" id="IPR001915">
    <property type="entry name" value="Peptidase_M48"/>
</dbReference>
<comment type="cofactor">
    <cofactor evidence="7 8">
        <name>Zn(2+)</name>
        <dbReference type="ChEBI" id="CHEBI:29105"/>
    </cofactor>
    <text evidence="7 8">Binds 1 zinc ion per subunit.</text>
</comment>
<dbReference type="AlphaFoldDB" id="A0A401ZTH6"/>
<dbReference type="GO" id="GO:0004222">
    <property type="term" value="F:metalloendopeptidase activity"/>
    <property type="evidence" value="ECO:0007669"/>
    <property type="project" value="InterPro"/>
</dbReference>
<evidence type="ECO:0000256" key="7">
    <source>
        <dbReference type="PIRSR" id="PIRSR627057-2"/>
    </source>
</evidence>
<comment type="caution">
    <text evidence="12">The sequence shown here is derived from an EMBL/GenBank/DDBJ whole genome shotgun (WGS) entry which is preliminary data.</text>
</comment>
<feature type="active site" evidence="6">
    <location>
        <position position="248"/>
    </location>
</feature>
<reference evidence="13" key="1">
    <citation type="submission" date="2018-12" db="EMBL/GenBank/DDBJ databases">
        <title>Tengunoibacter tsumagoiensis gen. nov., sp. nov., Dictyobacter kobayashii sp. nov., D. alpinus sp. nov., and D. joshuensis sp. nov. and description of Dictyobacteraceae fam. nov. within the order Ktedonobacterales isolated from Tengu-no-mugimeshi.</title>
        <authorList>
            <person name="Wang C.M."/>
            <person name="Zheng Y."/>
            <person name="Sakai Y."/>
            <person name="Toyoda A."/>
            <person name="Minakuchi Y."/>
            <person name="Abe K."/>
            <person name="Yokota A."/>
            <person name="Yabe S."/>
        </authorList>
    </citation>
    <scope>NUCLEOTIDE SEQUENCE [LARGE SCALE GENOMIC DNA]</scope>
    <source>
        <strain evidence="13">Uno3</strain>
    </source>
</reference>
<comment type="similarity">
    <text evidence="8">Belongs to the peptidase M48 family.</text>
</comment>
<keyword evidence="2 7" id="KW-0479">Metal-binding</keyword>
<keyword evidence="9" id="KW-1133">Transmembrane helix</keyword>
<feature type="active site" description="Proton donor" evidence="6">
    <location>
        <position position="328"/>
    </location>
</feature>
<sequence>MEIDIERQEKAREYARIHRWISFSSLGVAAICIAIILGTGLDKWFRDVIQSAGSWLPALLWQPLHGWYPVQILSYFLLIFLAYELLTLPLSYYSGFVLPHRYGLSVMSFKAWLSDQGKGIILSVLLEGIFISLIYALLAFQPQLWWLWAALIILFFSVLMANLAPVLIIPLFYKFTPLPEGELSQRLIALAEKAHTHVRGVFLMQMSNKTTAANAALMGLGNTRRIVLGDTMIDRYTPDEIEVVLAHELGHHVHRDIWKMIISQSVLMLVGLYLANLLLHWIIDVQHAYLALTDAATIPLFLVLTALFSLVILPISNTYTRSIEYQADEYALQSTHKIAAFKSAMTRLANQNLADIEPAAWIEVLFHSHPSISKRLKHADEFASRSAYEARASLRADN</sequence>
<keyword evidence="1 8" id="KW-0645">Protease</keyword>
<evidence type="ECO:0000256" key="6">
    <source>
        <dbReference type="PIRSR" id="PIRSR627057-1"/>
    </source>
</evidence>
<feature type="transmembrane region" description="Helical" evidence="9">
    <location>
        <begin position="119"/>
        <end position="140"/>
    </location>
</feature>
<dbReference type="Pfam" id="PF01435">
    <property type="entry name" value="Peptidase_M48"/>
    <property type="match status" value="1"/>
</dbReference>
<evidence type="ECO:0000256" key="9">
    <source>
        <dbReference type="SAM" id="Phobius"/>
    </source>
</evidence>
<dbReference type="Gene3D" id="3.30.2010.10">
    <property type="entry name" value="Metalloproteases ('zincins'), catalytic domain"/>
    <property type="match status" value="1"/>
</dbReference>
<feature type="binding site" evidence="7">
    <location>
        <position position="324"/>
    </location>
    <ligand>
        <name>Zn(2+)</name>
        <dbReference type="ChEBI" id="CHEBI:29105"/>
        <note>catalytic</note>
    </ligand>
</feature>
<keyword evidence="9" id="KW-0472">Membrane</keyword>
<evidence type="ECO:0008006" key="14">
    <source>
        <dbReference type="Google" id="ProtNLM"/>
    </source>
</evidence>
<dbReference type="EMBL" id="BIFR01000001">
    <property type="protein sequence ID" value="GCE10173.1"/>
    <property type="molecule type" value="Genomic_DNA"/>
</dbReference>
<proteinExistence type="inferred from homology"/>
<evidence type="ECO:0000256" key="5">
    <source>
        <dbReference type="ARBA" id="ARBA00023049"/>
    </source>
</evidence>
<dbReference type="Pfam" id="PF16491">
    <property type="entry name" value="Peptidase_M48_N"/>
    <property type="match status" value="1"/>
</dbReference>
<name>A0A401ZTH6_9CHLR</name>
<dbReference type="Proteomes" id="UP000287352">
    <property type="component" value="Unassembled WGS sequence"/>
</dbReference>
<evidence type="ECO:0000256" key="2">
    <source>
        <dbReference type="ARBA" id="ARBA00022723"/>
    </source>
</evidence>
<organism evidence="12 13">
    <name type="scientific">Tengunoibacter tsumagoiensis</name>
    <dbReference type="NCBI Taxonomy" id="2014871"/>
    <lineage>
        <taxon>Bacteria</taxon>
        <taxon>Bacillati</taxon>
        <taxon>Chloroflexota</taxon>
        <taxon>Ktedonobacteria</taxon>
        <taxon>Ktedonobacterales</taxon>
        <taxon>Dictyobacteraceae</taxon>
        <taxon>Tengunoibacter</taxon>
    </lineage>
</organism>
<feature type="binding site" evidence="7">
    <location>
        <position position="247"/>
    </location>
    <ligand>
        <name>Zn(2+)</name>
        <dbReference type="ChEBI" id="CHEBI:29105"/>
        <note>catalytic</note>
    </ligand>
</feature>
<dbReference type="RefSeq" id="WP_126577795.1">
    <property type="nucleotide sequence ID" value="NZ_BIFR01000001.1"/>
</dbReference>
<keyword evidence="9" id="KW-0812">Transmembrane</keyword>
<dbReference type="InterPro" id="IPR032456">
    <property type="entry name" value="Peptidase_M48_N"/>
</dbReference>
<evidence type="ECO:0000256" key="4">
    <source>
        <dbReference type="ARBA" id="ARBA00022833"/>
    </source>
</evidence>
<feature type="transmembrane region" description="Helical" evidence="9">
    <location>
        <begin position="20"/>
        <end position="41"/>
    </location>
</feature>
<evidence type="ECO:0000256" key="3">
    <source>
        <dbReference type="ARBA" id="ARBA00022801"/>
    </source>
</evidence>
<dbReference type="OrthoDB" id="9781930at2"/>
<gene>
    <name evidence="12" type="ORF">KTT_00320</name>
</gene>
<accession>A0A401ZTH6</accession>
<feature type="transmembrane region" description="Helical" evidence="9">
    <location>
        <begin position="72"/>
        <end position="98"/>
    </location>
</feature>
<evidence type="ECO:0000313" key="13">
    <source>
        <dbReference type="Proteomes" id="UP000287352"/>
    </source>
</evidence>
<dbReference type="PANTHER" id="PTHR10120">
    <property type="entry name" value="CAAX PRENYL PROTEASE 1"/>
    <property type="match status" value="1"/>
</dbReference>
<keyword evidence="13" id="KW-1185">Reference proteome</keyword>
<keyword evidence="5 8" id="KW-0482">Metalloprotease</keyword>